<dbReference type="Pfam" id="PF02397">
    <property type="entry name" value="Bac_transf"/>
    <property type="match status" value="1"/>
</dbReference>
<dbReference type="PANTHER" id="PTHR30576:SF8">
    <property type="entry name" value="UNDECAPRENYL-PHOSPHATE GALACTOSE PHOSPHOTRANSFERASE"/>
    <property type="match status" value="1"/>
</dbReference>
<dbReference type="AlphaFoldDB" id="A0A829R4T8"/>
<name>A0A829R4T8_LISGR</name>
<keyword evidence="2" id="KW-1133">Transmembrane helix</keyword>
<feature type="transmembrane region" description="Helical" evidence="2">
    <location>
        <begin position="12"/>
        <end position="34"/>
    </location>
</feature>
<evidence type="ECO:0000313" key="5">
    <source>
        <dbReference type="Proteomes" id="UP000019251"/>
    </source>
</evidence>
<reference evidence="4 5" key="1">
    <citation type="submission" date="2012-12" db="EMBL/GenBank/DDBJ databases">
        <title>Novel taxa of Listeriaceae from agricultural environments in the United States.</title>
        <authorList>
            <person name="den Bakker H.C."/>
            <person name="Allred A."/>
            <person name="Warchocki S."/>
            <person name="Wright E.M."/>
            <person name="Burrell A."/>
            <person name="Nightingale K.K."/>
            <person name="Kephart D."/>
            <person name="Wiedmann M."/>
        </authorList>
    </citation>
    <scope>NUCLEOTIDE SEQUENCE [LARGE SCALE GENOMIC DNA]</scope>
    <source>
        <strain evidence="4 5">FSL F6-1183</strain>
    </source>
</reference>
<accession>A0A829R4T8</accession>
<organism evidence="4 5">
    <name type="scientific">Listeria grayi FSL F6-1183</name>
    <dbReference type="NCBI Taxonomy" id="1265827"/>
    <lineage>
        <taxon>Bacteria</taxon>
        <taxon>Bacillati</taxon>
        <taxon>Bacillota</taxon>
        <taxon>Bacilli</taxon>
        <taxon>Bacillales</taxon>
        <taxon>Listeriaceae</taxon>
        <taxon>Listeria</taxon>
    </lineage>
</organism>
<evidence type="ECO:0000256" key="1">
    <source>
        <dbReference type="ARBA" id="ARBA00006464"/>
    </source>
</evidence>
<proteinExistence type="inferred from homology"/>
<dbReference type="GO" id="GO:0016780">
    <property type="term" value="F:phosphotransferase activity, for other substituted phosphate groups"/>
    <property type="evidence" value="ECO:0007669"/>
    <property type="project" value="TreeGrafter"/>
</dbReference>
<keyword evidence="2" id="KW-0472">Membrane</keyword>
<evidence type="ECO:0000259" key="3">
    <source>
        <dbReference type="Pfam" id="PF02397"/>
    </source>
</evidence>
<comment type="similarity">
    <text evidence="1">Belongs to the bacterial sugar transferase family.</text>
</comment>
<protein>
    <submittedName>
        <fullName evidence="4">Cpp29</fullName>
    </submittedName>
</protein>
<evidence type="ECO:0000256" key="2">
    <source>
        <dbReference type="SAM" id="Phobius"/>
    </source>
</evidence>
<keyword evidence="2" id="KW-0812">Transmembrane</keyword>
<dbReference type="EMBL" id="AODG01000016">
    <property type="protein sequence ID" value="EUJ26542.1"/>
    <property type="molecule type" value="Genomic_DNA"/>
</dbReference>
<sequence>MFFNFTKRAFDIFFALVALIILSIPMLIISILVYRKIDKQILFRQIRVGKNERKFLIYKFKTMSDERDYNGKLLPDEKRMPRFGKLIRKLSLDELPQLINILKGDMSFIGPRPLLECYLLRYTEEQRIRHDVLPGLTGWAQINGRNNITWEEKFALDIYYIKNRSMYLDMKILVRTIFQVLLCKDISRYGHATTTEFLGGESK</sequence>
<comment type="caution">
    <text evidence="4">The sequence shown here is derived from an EMBL/GenBank/DDBJ whole genome shotgun (WGS) entry which is preliminary data.</text>
</comment>
<dbReference type="Proteomes" id="UP000019251">
    <property type="component" value="Unassembled WGS sequence"/>
</dbReference>
<dbReference type="RefSeq" id="WP_036107684.1">
    <property type="nucleotide sequence ID" value="NZ_AODG01000016.1"/>
</dbReference>
<feature type="domain" description="Bacterial sugar transferase" evidence="3">
    <location>
        <begin position="7"/>
        <end position="181"/>
    </location>
</feature>
<dbReference type="PANTHER" id="PTHR30576">
    <property type="entry name" value="COLANIC BIOSYNTHESIS UDP-GLUCOSE LIPID CARRIER TRANSFERASE"/>
    <property type="match status" value="1"/>
</dbReference>
<evidence type="ECO:0000313" key="4">
    <source>
        <dbReference type="EMBL" id="EUJ26542.1"/>
    </source>
</evidence>
<gene>
    <name evidence="4" type="ORF">LMUR_12894</name>
</gene>
<dbReference type="InterPro" id="IPR003362">
    <property type="entry name" value="Bact_transf"/>
</dbReference>